<gene>
    <name evidence="2" type="ORF">CFT61_15830</name>
</gene>
<evidence type="ECO:0000313" key="2">
    <source>
        <dbReference type="EMBL" id="OXL42554.1"/>
    </source>
</evidence>
<name>A0AA91YVL4_9BACT</name>
<reference evidence="2 3" key="1">
    <citation type="submission" date="2017-07" db="EMBL/GenBank/DDBJ databases">
        <title>Draft genome sequence of Prevotella copri isolated from the gut of healthy adult Indian.</title>
        <authorList>
            <person name="Das B."/>
            <person name="Bag S."/>
            <person name="Ghosh T.S."/>
        </authorList>
    </citation>
    <scope>NUCLEOTIDE SEQUENCE [LARGE SCALE GENOMIC DNA]</scope>
    <source>
        <strain evidence="2 3">Indica</strain>
    </source>
</reference>
<dbReference type="AlphaFoldDB" id="A0AA91YVL4"/>
<dbReference type="Proteomes" id="UP000215155">
    <property type="component" value="Unassembled WGS sequence"/>
</dbReference>
<proteinExistence type="predicted"/>
<evidence type="ECO:0000313" key="3">
    <source>
        <dbReference type="Proteomes" id="UP000215155"/>
    </source>
</evidence>
<accession>A0AA91YVL4</accession>
<protein>
    <submittedName>
        <fullName evidence="2">Uncharacterized protein</fullName>
    </submittedName>
</protein>
<feature type="region of interest" description="Disordered" evidence="1">
    <location>
        <begin position="96"/>
        <end position="121"/>
    </location>
</feature>
<organism evidence="2 3">
    <name type="scientific">Segatella copri</name>
    <dbReference type="NCBI Taxonomy" id="165179"/>
    <lineage>
        <taxon>Bacteria</taxon>
        <taxon>Pseudomonadati</taxon>
        <taxon>Bacteroidota</taxon>
        <taxon>Bacteroidia</taxon>
        <taxon>Bacteroidales</taxon>
        <taxon>Prevotellaceae</taxon>
        <taxon>Segatella</taxon>
    </lineage>
</organism>
<dbReference type="EMBL" id="NMPZ01000043">
    <property type="protein sequence ID" value="OXL42554.1"/>
    <property type="molecule type" value="Genomic_DNA"/>
</dbReference>
<sequence>MQTIVLKLPHPSTPIEILNKCIYYYLACYSQSFLFKLRIPQVNSIVIRAPNHASTIAMTHSKVSALGVSRMGICVQRYIKYLKCHSFSGNFFREKNKKDRCGGTQERKQMFENKERAENNC</sequence>
<evidence type="ECO:0000256" key="1">
    <source>
        <dbReference type="SAM" id="MobiDB-lite"/>
    </source>
</evidence>
<comment type="caution">
    <text evidence="2">The sequence shown here is derived from an EMBL/GenBank/DDBJ whole genome shotgun (WGS) entry which is preliminary data.</text>
</comment>